<evidence type="ECO:0000256" key="8">
    <source>
        <dbReference type="ARBA" id="ARBA00022857"/>
    </source>
</evidence>
<evidence type="ECO:0000256" key="15">
    <source>
        <dbReference type="ARBA" id="ARBA00048407"/>
    </source>
</evidence>
<proteinExistence type="inferred from homology"/>
<sequence>MSDIETVDILAVGCGPFNLGLAALASTVQDTDVVVVDSGDQFRWHPGLMFDDAKLQVSFLSDLVSLVDPTHPLSFLGYLADVDRLYPFLVREQFFPTRREYEAYLLWVVDRLPSLRFGTTVEEIRWDDERDLFEVSVTAGGVNSVIRAGHVVVGVGTEPAIPTELATTSPALVHSSRYLYHQDTAHAAGAVTVVGSGQSGAEIVVDLLEANLQGGPAVQWWTRTPWFAPLDFTRLSLEMTTPGYMDYFHSLPEATRDEVRAGHWQFHKGISTDTLDRLHDLLYRRQLKEKLAPVRLRNGVAVEGIEEQPDGRLRIRGRHSDTGAPLSHTADLVIAATGYRPRKQDFLAPLDSRIRRDSRGRPIIRADHAVETDDALTDRLFVANADAHSHGVSAPNLDIGAVRNAKILNAVRGREVYRLQRNTAFTTFGVTEEELE</sequence>
<keyword evidence="7" id="KW-0274">FAD</keyword>
<comment type="pathway">
    <text evidence="2">Siderophore biosynthesis; mycobactin biosynthesis.</text>
</comment>
<dbReference type="EC" id="1.14.13.59" evidence="4"/>
<comment type="caution">
    <text evidence="16">The sequence shown here is derived from an EMBL/GenBank/DDBJ whole genome shotgun (WGS) entry which is preliminary data.</text>
</comment>
<accession>A0ABV3FVX4</accession>
<evidence type="ECO:0000256" key="1">
    <source>
        <dbReference type="ARBA" id="ARBA00001974"/>
    </source>
</evidence>
<reference evidence="16 17" key="1">
    <citation type="submission" date="2024-06" db="EMBL/GenBank/DDBJ databases">
        <title>The Natural Products Discovery Center: Release of the First 8490 Sequenced Strains for Exploring Actinobacteria Biosynthetic Diversity.</title>
        <authorList>
            <person name="Kalkreuter E."/>
            <person name="Kautsar S.A."/>
            <person name="Yang D."/>
            <person name="Bader C.D."/>
            <person name="Teijaro C.N."/>
            <person name="Fluegel L."/>
            <person name="Davis C.M."/>
            <person name="Simpson J.R."/>
            <person name="Lauterbach L."/>
            <person name="Steele A.D."/>
            <person name="Gui C."/>
            <person name="Meng S."/>
            <person name="Li G."/>
            <person name="Viehrig K."/>
            <person name="Ye F."/>
            <person name="Su P."/>
            <person name="Kiefer A.F."/>
            <person name="Nichols A."/>
            <person name="Cepeda A.J."/>
            <person name="Yan W."/>
            <person name="Fan B."/>
            <person name="Jiang Y."/>
            <person name="Adhikari A."/>
            <person name="Zheng C.-J."/>
            <person name="Schuster L."/>
            <person name="Cowan T.M."/>
            <person name="Smanski M.J."/>
            <person name="Chevrette M.G."/>
            <person name="De Carvalho L.P.S."/>
            <person name="Shen B."/>
        </authorList>
    </citation>
    <scope>NUCLEOTIDE SEQUENCE [LARGE SCALE GENOMIC DNA]</scope>
    <source>
        <strain evidence="16 17">NPDC050403</strain>
    </source>
</reference>
<dbReference type="Pfam" id="PF13434">
    <property type="entry name" value="Lys_Orn_oxgnase"/>
    <property type="match status" value="1"/>
</dbReference>
<dbReference type="RefSeq" id="WP_109524054.1">
    <property type="nucleotide sequence ID" value="NZ_JBFAKC010000007.1"/>
</dbReference>
<keyword evidence="6" id="KW-0285">Flavoprotein</keyword>
<keyword evidence="9" id="KW-0560">Oxidoreductase</keyword>
<dbReference type="InterPro" id="IPR025700">
    <property type="entry name" value="Lys/Orn_oxygenase"/>
</dbReference>
<evidence type="ECO:0000256" key="12">
    <source>
        <dbReference type="ARBA" id="ARBA00031158"/>
    </source>
</evidence>
<comment type="cofactor">
    <cofactor evidence="1">
        <name>FAD</name>
        <dbReference type="ChEBI" id="CHEBI:57692"/>
    </cofactor>
</comment>
<evidence type="ECO:0000256" key="11">
    <source>
        <dbReference type="ARBA" id="ARBA00029939"/>
    </source>
</evidence>
<evidence type="ECO:0000256" key="6">
    <source>
        <dbReference type="ARBA" id="ARBA00022630"/>
    </source>
</evidence>
<evidence type="ECO:0000256" key="13">
    <source>
        <dbReference type="ARBA" id="ARBA00032493"/>
    </source>
</evidence>
<dbReference type="EMBL" id="JBFAKC010000007">
    <property type="protein sequence ID" value="MEV0709583.1"/>
    <property type="molecule type" value="Genomic_DNA"/>
</dbReference>
<name>A0ABV3FVX4_9NOCA</name>
<dbReference type="PANTHER" id="PTHR42802">
    <property type="entry name" value="MONOOXYGENASE"/>
    <property type="match status" value="1"/>
</dbReference>
<evidence type="ECO:0000256" key="2">
    <source>
        <dbReference type="ARBA" id="ARBA00005102"/>
    </source>
</evidence>
<dbReference type="SUPFAM" id="SSF51905">
    <property type="entry name" value="FAD/NAD(P)-binding domain"/>
    <property type="match status" value="2"/>
</dbReference>
<evidence type="ECO:0000256" key="5">
    <source>
        <dbReference type="ARBA" id="ARBA00016406"/>
    </source>
</evidence>
<dbReference type="PANTHER" id="PTHR42802:SF1">
    <property type="entry name" value="L-ORNITHINE N(5)-MONOOXYGENASE"/>
    <property type="match status" value="1"/>
</dbReference>
<evidence type="ECO:0000256" key="14">
    <source>
        <dbReference type="ARBA" id="ARBA00032738"/>
    </source>
</evidence>
<gene>
    <name evidence="16" type="ORF">AB0I48_18635</name>
</gene>
<evidence type="ECO:0000256" key="9">
    <source>
        <dbReference type="ARBA" id="ARBA00023002"/>
    </source>
</evidence>
<evidence type="ECO:0000313" key="16">
    <source>
        <dbReference type="EMBL" id="MEV0709583.1"/>
    </source>
</evidence>
<dbReference type="Gene3D" id="3.50.50.60">
    <property type="entry name" value="FAD/NAD(P)-binding domain"/>
    <property type="match status" value="1"/>
</dbReference>
<keyword evidence="17" id="KW-1185">Reference proteome</keyword>
<evidence type="ECO:0000256" key="3">
    <source>
        <dbReference type="ARBA" id="ARBA00007588"/>
    </source>
</evidence>
<evidence type="ECO:0000256" key="4">
    <source>
        <dbReference type="ARBA" id="ARBA00013076"/>
    </source>
</evidence>
<dbReference type="InterPro" id="IPR036188">
    <property type="entry name" value="FAD/NAD-bd_sf"/>
</dbReference>
<evidence type="ECO:0000313" key="17">
    <source>
        <dbReference type="Proteomes" id="UP001551695"/>
    </source>
</evidence>
<comment type="similarity">
    <text evidence="3">Belongs to the lysine N(6)-hydroxylase/L-ornithine N(5)-oxygenase family.</text>
</comment>
<protein>
    <recommendedName>
        <fullName evidence="5">L-lysine N6-monooxygenase MbtG</fullName>
        <ecNumber evidence="4">1.14.13.59</ecNumber>
    </recommendedName>
    <alternativeName>
        <fullName evidence="14">Lysine 6-N-hydroxylase</fullName>
    </alternativeName>
    <alternativeName>
        <fullName evidence="13">Lysine N6-hydroxylase</fullName>
    </alternativeName>
    <alternativeName>
        <fullName evidence="11">Lysine-N-oxygenase</fullName>
    </alternativeName>
    <alternativeName>
        <fullName evidence="12">Mycobactin synthase protein G</fullName>
    </alternativeName>
</protein>
<keyword evidence="8" id="KW-0521">NADP</keyword>
<dbReference type="GO" id="GO:0004497">
    <property type="term" value="F:monooxygenase activity"/>
    <property type="evidence" value="ECO:0007669"/>
    <property type="project" value="UniProtKB-KW"/>
</dbReference>
<evidence type="ECO:0000256" key="7">
    <source>
        <dbReference type="ARBA" id="ARBA00022827"/>
    </source>
</evidence>
<keyword evidence="10 16" id="KW-0503">Monooxygenase</keyword>
<evidence type="ECO:0000256" key="10">
    <source>
        <dbReference type="ARBA" id="ARBA00023033"/>
    </source>
</evidence>
<dbReference type="Proteomes" id="UP001551695">
    <property type="component" value="Unassembled WGS sequence"/>
</dbReference>
<comment type="catalytic activity">
    <reaction evidence="15">
        <text>L-lysine + NADPH + O2 = N(6)-hydroxy-L-lysine + NADP(+) + H2O</text>
        <dbReference type="Rhea" id="RHEA:23228"/>
        <dbReference type="ChEBI" id="CHEBI:15377"/>
        <dbReference type="ChEBI" id="CHEBI:15379"/>
        <dbReference type="ChEBI" id="CHEBI:32551"/>
        <dbReference type="ChEBI" id="CHEBI:57783"/>
        <dbReference type="ChEBI" id="CHEBI:57820"/>
        <dbReference type="ChEBI" id="CHEBI:58349"/>
        <dbReference type="EC" id="1.14.13.59"/>
    </reaction>
</comment>
<organism evidence="16 17">
    <name type="scientific">Nocardia aurea</name>
    <dbReference type="NCBI Taxonomy" id="2144174"/>
    <lineage>
        <taxon>Bacteria</taxon>
        <taxon>Bacillati</taxon>
        <taxon>Actinomycetota</taxon>
        <taxon>Actinomycetes</taxon>
        <taxon>Mycobacteriales</taxon>
        <taxon>Nocardiaceae</taxon>
        <taxon>Nocardia</taxon>
    </lineage>
</organism>